<dbReference type="InterPro" id="IPR050696">
    <property type="entry name" value="FtsA/MreB"/>
</dbReference>
<dbReference type="InterPro" id="IPR003494">
    <property type="entry name" value="SHS2_FtsA"/>
</dbReference>
<feature type="domain" description="SHS2" evidence="1">
    <location>
        <begin position="17"/>
        <end position="184"/>
    </location>
</feature>
<sequence length="361" mass="39859">MLRMPELPFLRPKKQPLIGVDITASAVKLLEIHPQGSRLQVASYGVAPLESGAVSDRRIKDYKSVARSIKRVIDRTQPTTLRTAVAVPAAAVISRTLSLPRDLDDEEMEAQVLLEADQHIPYALNEVAIDFQRLPPLNPDDDTQPVLLVACRKETTEQLDQVLEEAGLKPVVIDVENLAIERAIRLILDQLNEHQAEEGQIVAVADIGATTTTLNVLNDGEIIYSRDQMFGGKQLTDEIQRHYGLSREEAGFAKKKGNLPSDYFTEILEPFKTATIHQIERQLQLFYSSSNYHDIDYLILAGGSSVIEGLPDMARHQLGATTLVANPFAKMLLSDKVNAQALAQDAPAMMIACGLAMRMES</sequence>
<name>A0A1I1IN38_9GAMM</name>
<dbReference type="Gene3D" id="3.30.420.40">
    <property type="match status" value="2"/>
</dbReference>
<dbReference type="RefSeq" id="WP_245751757.1">
    <property type="nucleotide sequence ID" value="NZ_FOLH01000005.1"/>
</dbReference>
<dbReference type="EMBL" id="FOLH01000005">
    <property type="protein sequence ID" value="SFC37654.1"/>
    <property type="molecule type" value="Genomic_DNA"/>
</dbReference>
<evidence type="ECO:0000313" key="3">
    <source>
        <dbReference type="Proteomes" id="UP000199058"/>
    </source>
</evidence>
<accession>A0A1I1IN38</accession>
<dbReference type="Pfam" id="PF11104">
    <property type="entry name" value="PilM_2"/>
    <property type="match status" value="1"/>
</dbReference>
<dbReference type="Gene3D" id="3.30.1490.300">
    <property type="match status" value="1"/>
</dbReference>
<organism evidence="2 3">
    <name type="scientific">Marinospirillum celere</name>
    <dbReference type="NCBI Taxonomy" id="1122252"/>
    <lineage>
        <taxon>Bacteria</taxon>
        <taxon>Pseudomonadati</taxon>
        <taxon>Pseudomonadota</taxon>
        <taxon>Gammaproteobacteria</taxon>
        <taxon>Oceanospirillales</taxon>
        <taxon>Oceanospirillaceae</taxon>
        <taxon>Marinospirillum</taxon>
    </lineage>
</organism>
<dbReference type="STRING" id="1122252.SAMN05660443_2413"/>
<protein>
    <submittedName>
        <fullName evidence="2">Type IV pilus assembly protein PilM</fullName>
    </submittedName>
</protein>
<keyword evidence="3" id="KW-1185">Reference proteome</keyword>
<dbReference type="PIRSF" id="PIRSF019169">
    <property type="entry name" value="PilM"/>
    <property type="match status" value="1"/>
</dbReference>
<dbReference type="SUPFAM" id="SSF53067">
    <property type="entry name" value="Actin-like ATPase domain"/>
    <property type="match status" value="2"/>
</dbReference>
<dbReference type="InterPro" id="IPR005883">
    <property type="entry name" value="PilM"/>
</dbReference>
<dbReference type="NCBIfam" id="TIGR01175">
    <property type="entry name" value="pilM"/>
    <property type="match status" value="1"/>
</dbReference>
<dbReference type="PANTHER" id="PTHR32432">
    <property type="entry name" value="CELL DIVISION PROTEIN FTSA-RELATED"/>
    <property type="match status" value="1"/>
</dbReference>
<evidence type="ECO:0000259" key="1">
    <source>
        <dbReference type="SMART" id="SM00842"/>
    </source>
</evidence>
<proteinExistence type="predicted"/>
<reference evidence="2 3" key="1">
    <citation type="submission" date="2016-10" db="EMBL/GenBank/DDBJ databases">
        <authorList>
            <person name="de Groot N.N."/>
        </authorList>
    </citation>
    <scope>NUCLEOTIDE SEQUENCE [LARGE SCALE GENOMIC DNA]</scope>
    <source>
        <strain evidence="2 3">DSM 18438</strain>
    </source>
</reference>
<dbReference type="AlphaFoldDB" id="A0A1I1IN38"/>
<dbReference type="PANTHER" id="PTHR32432:SF3">
    <property type="entry name" value="ETHANOLAMINE UTILIZATION PROTEIN EUTJ"/>
    <property type="match status" value="1"/>
</dbReference>
<dbReference type="CDD" id="cd24049">
    <property type="entry name" value="ASKHA_NBD_PilM"/>
    <property type="match status" value="1"/>
</dbReference>
<dbReference type="Proteomes" id="UP000199058">
    <property type="component" value="Unassembled WGS sequence"/>
</dbReference>
<dbReference type="GO" id="GO:0051301">
    <property type="term" value="P:cell division"/>
    <property type="evidence" value="ECO:0007669"/>
    <property type="project" value="InterPro"/>
</dbReference>
<dbReference type="InterPro" id="IPR043129">
    <property type="entry name" value="ATPase_NBD"/>
</dbReference>
<gene>
    <name evidence="2" type="ORF">SAMN05660443_2413</name>
</gene>
<evidence type="ECO:0000313" key="2">
    <source>
        <dbReference type="EMBL" id="SFC37654.1"/>
    </source>
</evidence>
<dbReference type="SMART" id="SM00842">
    <property type="entry name" value="FtsA"/>
    <property type="match status" value="1"/>
</dbReference>